<evidence type="ECO:0000313" key="1">
    <source>
        <dbReference type="EMBL" id="KAF9512298.1"/>
    </source>
</evidence>
<dbReference type="EMBL" id="MU128989">
    <property type="protein sequence ID" value="KAF9512298.1"/>
    <property type="molecule type" value="Genomic_DNA"/>
</dbReference>
<dbReference type="AlphaFoldDB" id="A0A9P6AUP0"/>
<organism evidence="1 2">
    <name type="scientific">Hydnum rufescens UP504</name>
    <dbReference type="NCBI Taxonomy" id="1448309"/>
    <lineage>
        <taxon>Eukaryota</taxon>
        <taxon>Fungi</taxon>
        <taxon>Dikarya</taxon>
        <taxon>Basidiomycota</taxon>
        <taxon>Agaricomycotina</taxon>
        <taxon>Agaricomycetes</taxon>
        <taxon>Cantharellales</taxon>
        <taxon>Hydnaceae</taxon>
        <taxon>Hydnum</taxon>
    </lineage>
</organism>
<comment type="caution">
    <text evidence="1">The sequence shown here is derived from an EMBL/GenBank/DDBJ whole genome shotgun (WGS) entry which is preliminary data.</text>
</comment>
<protein>
    <submittedName>
        <fullName evidence="1">Uncharacterized protein</fullName>
    </submittedName>
</protein>
<gene>
    <name evidence="1" type="ORF">BS47DRAFT_1092809</name>
</gene>
<reference evidence="1" key="1">
    <citation type="journal article" date="2020" name="Nat. Commun.">
        <title>Large-scale genome sequencing of mycorrhizal fungi provides insights into the early evolution of symbiotic traits.</title>
        <authorList>
            <person name="Miyauchi S."/>
            <person name="Kiss E."/>
            <person name="Kuo A."/>
            <person name="Drula E."/>
            <person name="Kohler A."/>
            <person name="Sanchez-Garcia M."/>
            <person name="Morin E."/>
            <person name="Andreopoulos B."/>
            <person name="Barry K.W."/>
            <person name="Bonito G."/>
            <person name="Buee M."/>
            <person name="Carver A."/>
            <person name="Chen C."/>
            <person name="Cichocki N."/>
            <person name="Clum A."/>
            <person name="Culley D."/>
            <person name="Crous P.W."/>
            <person name="Fauchery L."/>
            <person name="Girlanda M."/>
            <person name="Hayes R.D."/>
            <person name="Keri Z."/>
            <person name="LaButti K."/>
            <person name="Lipzen A."/>
            <person name="Lombard V."/>
            <person name="Magnuson J."/>
            <person name="Maillard F."/>
            <person name="Murat C."/>
            <person name="Nolan M."/>
            <person name="Ohm R.A."/>
            <person name="Pangilinan J."/>
            <person name="Pereira M.F."/>
            <person name="Perotto S."/>
            <person name="Peter M."/>
            <person name="Pfister S."/>
            <person name="Riley R."/>
            <person name="Sitrit Y."/>
            <person name="Stielow J.B."/>
            <person name="Szollosi G."/>
            <person name="Zifcakova L."/>
            <person name="Stursova M."/>
            <person name="Spatafora J.W."/>
            <person name="Tedersoo L."/>
            <person name="Vaario L.M."/>
            <person name="Yamada A."/>
            <person name="Yan M."/>
            <person name="Wang P."/>
            <person name="Xu J."/>
            <person name="Bruns T."/>
            <person name="Baldrian P."/>
            <person name="Vilgalys R."/>
            <person name="Dunand C."/>
            <person name="Henrissat B."/>
            <person name="Grigoriev I.V."/>
            <person name="Hibbett D."/>
            <person name="Nagy L.G."/>
            <person name="Martin F.M."/>
        </authorList>
    </citation>
    <scope>NUCLEOTIDE SEQUENCE</scope>
    <source>
        <strain evidence="1">UP504</strain>
    </source>
</reference>
<dbReference type="Proteomes" id="UP000886523">
    <property type="component" value="Unassembled WGS sequence"/>
</dbReference>
<evidence type="ECO:0000313" key="2">
    <source>
        <dbReference type="Proteomes" id="UP000886523"/>
    </source>
</evidence>
<dbReference type="OrthoDB" id="823504at2759"/>
<accession>A0A9P6AUP0</accession>
<name>A0A9P6AUP0_9AGAM</name>
<proteinExistence type="predicted"/>
<keyword evidence="2" id="KW-1185">Reference proteome</keyword>
<sequence>MVVEGCCLVCLLRRICSVFFPKLPHPLSASIIITPYITIPSNFTTWGFVDADRNAEMLRGVNLVAFLHGPSQTIAMPSLCYTHFPLVTPTGQRRSMDHTLEKNGHSVQDFLSRRPLLGGTSTRRPCNAFLPCYGGDLT</sequence>